<evidence type="ECO:0000256" key="1">
    <source>
        <dbReference type="SAM" id="MobiDB-lite"/>
    </source>
</evidence>
<gene>
    <name evidence="2" type="ORF">QBC40DRAFT_87549</name>
</gene>
<sequence>MHRPKGRFFHSRSAAHVDQGTPIQIYTSNRASTLFNMWFSGHHRHRKPGTGDSIMSTRICPGMPGKDAVNRKEQTKRTLPIPIPGAREAVRDRAAGSISRPNLESLGNHIPQTLLNPARRHKPRSKVFGLIASVPTSMCAIARTVCFKTIKQHMMGCRCCDRNECAAVQDLPAYHFCTCSKHLANRFRRAKFIVTLPRTQHGSLPSDTSRTTPPEVALD</sequence>
<dbReference type="Proteomes" id="UP001303160">
    <property type="component" value="Unassembled WGS sequence"/>
</dbReference>
<dbReference type="EMBL" id="MU863937">
    <property type="protein sequence ID" value="KAK4199085.1"/>
    <property type="molecule type" value="Genomic_DNA"/>
</dbReference>
<keyword evidence="3" id="KW-1185">Reference proteome</keyword>
<evidence type="ECO:0000313" key="2">
    <source>
        <dbReference type="EMBL" id="KAK4199085.1"/>
    </source>
</evidence>
<proteinExistence type="predicted"/>
<organism evidence="2 3">
    <name type="scientific">Triangularia verruculosa</name>
    <dbReference type="NCBI Taxonomy" id="2587418"/>
    <lineage>
        <taxon>Eukaryota</taxon>
        <taxon>Fungi</taxon>
        <taxon>Dikarya</taxon>
        <taxon>Ascomycota</taxon>
        <taxon>Pezizomycotina</taxon>
        <taxon>Sordariomycetes</taxon>
        <taxon>Sordariomycetidae</taxon>
        <taxon>Sordariales</taxon>
        <taxon>Podosporaceae</taxon>
        <taxon>Triangularia</taxon>
    </lineage>
</organism>
<reference evidence="2" key="1">
    <citation type="journal article" date="2023" name="Mol. Phylogenet. Evol.">
        <title>Genome-scale phylogeny and comparative genomics of the fungal order Sordariales.</title>
        <authorList>
            <person name="Hensen N."/>
            <person name="Bonometti L."/>
            <person name="Westerberg I."/>
            <person name="Brannstrom I.O."/>
            <person name="Guillou S."/>
            <person name="Cros-Aarteil S."/>
            <person name="Calhoun S."/>
            <person name="Haridas S."/>
            <person name="Kuo A."/>
            <person name="Mondo S."/>
            <person name="Pangilinan J."/>
            <person name="Riley R."/>
            <person name="LaButti K."/>
            <person name="Andreopoulos B."/>
            <person name="Lipzen A."/>
            <person name="Chen C."/>
            <person name="Yan M."/>
            <person name="Daum C."/>
            <person name="Ng V."/>
            <person name="Clum A."/>
            <person name="Steindorff A."/>
            <person name="Ohm R.A."/>
            <person name="Martin F."/>
            <person name="Silar P."/>
            <person name="Natvig D.O."/>
            <person name="Lalanne C."/>
            <person name="Gautier V."/>
            <person name="Ament-Velasquez S.L."/>
            <person name="Kruys A."/>
            <person name="Hutchinson M.I."/>
            <person name="Powell A.J."/>
            <person name="Barry K."/>
            <person name="Miller A.N."/>
            <person name="Grigoriev I.V."/>
            <person name="Debuchy R."/>
            <person name="Gladieux P."/>
            <person name="Hiltunen Thoren M."/>
            <person name="Johannesson H."/>
        </authorList>
    </citation>
    <scope>NUCLEOTIDE SEQUENCE</scope>
    <source>
        <strain evidence="2">CBS 315.58</strain>
    </source>
</reference>
<accession>A0AAN6XGS8</accession>
<feature type="region of interest" description="Disordered" evidence="1">
    <location>
        <begin position="200"/>
        <end position="219"/>
    </location>
</feature>
<reference evidence="2" key="2">
    <citation type="submission" date="2023-05" db="EMBL/GenBank/DDBJ databases">
        <authorList>
            <consortium name="Lawrence Berkeley National Laboratory"/>
            <person name="Steindorff A."/>
            <person name="Hensen N."/>
            <person name="Bonometti L."/>
            <person name="Westerberg I."/>
            <person name="Brannstrom I.O."/>
            <person name="Guillou S."/>
            <person name="Cros-Aarteil S."/>
            <person name="Calhoun S."/>
            <person name="Haridas S."/>
            <person name="Kuo A."/>
            <person name="Mondo S."/>
            <person name="Pangilinan J."/>
            <person name="Riley R."/>
            <person name="Labutti K."/>
            <person name="Andreopoulos B."/>
            <person name="Lipzen A."/>
            <person name="Chen C."/>
            <person name="Yanf M."/>
            <person name="Daum C."/>
            <person name="Ng V."/>
            <person name="Clum A."/>
            <person name="Ohm R."/>
            <person name="Martin F."/>
            <person name="Silar P."/>
            <person name="Natvig D."/>
            <person name="Lalanne C."/>
            <person name="Gautier V."/>
            <person name="Ament-Velasquez S.L."/>
            <person name="Kruys A."/>
            <person name="Hutchinson M.I."/>
            <person name="Powell A.J."/>
            <person name="Barry K."/>
            <person name="Miller A.N."/>
            <person name="Grigoriev I.V."/>
            <person name="Debuchy R."/>
            <person name="Gladieux P."/>
            <person name="Thoren M.H."/>
            <person name="Johannesson H."/>
        </authorList>
    </citation>
    <scope>NUCLEOTIDE SEQUENCE</scope>
    <source>
        <strain evidence="2">CBS 315.58</strain>
    </source>
</reference>
<protein>
    <submittedName>
        <fullName evidence="2">Uncharacterized protein</fullName>
    </submittedName>
</protein>
<name>A0AAN6XGS8_9PEZI</name>
<feature type="compositionally biased region" description="Polar residues" evidence="1">
    <location>
        <begin position="200"/>
        <end position="212"/>
    </location>
</feature>
<evidence type="ECO:0000313" key="3">
    <source>
        <dbReference type="Proteomes" id="UP001303160"/>
    </source>
</evidence>
<comment type="caution">
    <text evidence="2">The sequence shown here is derived from an EMBL/GenBank/DDBJ whole genome shotgun (WGS) entry which is preliminary data.</text>
</comment>
<dbReference type="AlphaFoldDB" id="A0AAN6XGS8"/>